<feature type="transmembrane region" description="Helical" evidence="1">
    <location>
        <begin position="172"/>
        <end position="189"/>
    </location>
</feature>
<dbReference type="InterPro" id="IPR029063">
    <property type="entry name" value="SAM-dependent_MTases_sf"/>
</dbReference>
<keyword evidence="1" id="KW-1133">Transmembrane helix</keyword>
<gene>
    <name evidence="3" type="ORF">C8D82_11272</name>
    <name evidence="2" type="ORF">HF882_08615</name>
</gene>
<keyword evidence="4" id="KW-1185">Reference proteome</keyword>
<name>A0A2U1B080_9BACT</name>
<evidence type="ECO:0000313" key="5">
    <source>
        <dbReference type="Proteomes" id="UP000576225"/>
    </source>
</evidence>
<dbReference type="OrthoDB" id="117053at2"/>
<proteinExistence type="predicted"/>
<evidence type="ECO:0000313" key="4">
    <source>
        <dbReference type="Proteomes" id="UP000245959"/>
    </source>
</evidence>
<accession>A0A2U1B080</accession>
<dbReference type="AlphaFoldDB" id="A0A2U1B080"/>
<sequence length="264" mass="29618">MKRWNCREFHETKFCPAVLRDGLTDFLSFFVLYSHIYDPAVKRIATLLERSRESRLTDLCAGGGLYDRMLVGKLRKLTGDSAIRCTLTDLYPNRNWARVKELSGGMVDFAAVPLSAERAVAGLPGVHLMFSALHHFSPEEIAGLLRAGAAKGRTLAFFDYSRRELLPELPPVLLSPVLLWCVSFLVFPFSWRRLFFTYLIPVLPLVLLVDGFLSRMRSYTAAELEEIARGAGLPEGYRVVVEVLPVYGGAAKIHCLIARPLQNS</sequence>
<keyword evidence="1" id="KW-0812">Transmembrane</keyword>
<reference evidence="3 4" key="1">
    <citation type="submission" date="2018-04" db="EMBL/GenBank/DDBJ databases">
        <title>Genomic Encyclopedia of Type Strains, Phase IV (KMG-IV): sequencing the most valuable type-strain genomes for metagenomic binning, comparative biology and taxonomic classification.</title>
        <authorList>
            <person name="Goeker M."/>
        </authorList>
    </citation>
    <scope>NUCLEOTIDE SEQUENCE [LARGE SCALE GENOMIC DNA]</scope>
    <source>
        <strain evidence="3 4">DSM 14823</strain>
    </source>
</reference>
<dbReference type="RefSeq" id="WP_116883914.1">
    <property type="nucleotide sequence ID" value="NZ_CABMMC010000025.1"/>
</dbReference>
<reference evidence="2 5" key="2">
    <citation type="submission" date="2020-04" db="EMBL/GenBank/DDBJ databases">
        <authorList>
            <person name="Hitch T.C.A."/>
            <person name="Wylensek D."/>
            <person name="Clavel T."/>
        </authorList>
    </citation>
    <scope>NUCLEOTIDE SEQUENCE [LARGE SCALE GENOMIC DNA]</scope>
    <source>
        <strain evidence="2 5">COR2-253-APC-1A</strain>
    </source>
</reference>
<keyword evidence="1" id="KW-0472">Membrane</keyword>
<organism evidence="3 4">
    <name type="scientific">Victivallis vadensis</name>
    <dbReference type="NCBI Taxonomy" id="172901"/>
    <lineage>
        <taxon>Bacteria</taxon>
        <taxon>Pseudomonadati</taxon>
        <taxon>Lentisphaerota</taxon>
        <taxon>Lentisphaeria</taxon>
        <taxon>Victivallales</taxon>
        <taxon>Victivallaceae</taxon>
        <taxon>Victivallis</taxon>
    </lineage>
</organism>
<evidence type="ECO:0008006" key="6">
    <source>
        <dbReference type="Google" id="ProtNLM"/>
    </source>
</evidence>
<feature type="transmembrane region" description="Helical" evidence="1">
    <location>
        <begin position="195"/>
        <end position="213"/>
    </location>
</feature>
<dbReference type="SUPFAM" id="SSF53335">
    <property type="entry name" value="S-adenosyl-L-methionine-dependent methyltransferases"/>
    <property type="match status" value="1"/>
</dbReference>
<dbReference type="Proteomes" id="UP000576225">
    <property type="component" value="Unassembled WGS sequence"/>
</dbReference>
<evidence type="ECO:0000256" key="1">
    <source>
        <dbReference type="SAM" id="Phobius"/>
    </source>
</evidence>
<evidence type="ECO:0000313" key="2">
    <source>
        <dbReference type="EMBL" id="NMD86642.1"/>
    </source>
</evidence>
<comment type="caution">
    <text evidence="3">The sequence shown here is derived from an EMBL/GenBank/DDBJ whole genome shotgun (WGS) entry which is preliminary data.</text>
</comment>
<dbReference type="GeneID" id="78295222"/>
<dbReference type="Proteomes" id="UP000245959">
    <property type="component" value="Unassembled WGS sequence"/>
</dbReference>
<protein>
    <recommendedName>
        <fullName evidence="6">Methyltransferase family protein</fullName>
    </recommendedName>
</protein>
<dbReference type="EMBL" id="JABAEW010000013">
    <property type="protein sequence ID" value="NMD86642.1"/>
    <property type="molecule type" value="Genomic_DNA"/>
</dbReference>
<dbReference type="EMBL" id="QEKH01000012">
    <property type="protein sequence ID" value="PVY42075.1"/>
    <property type="molecule type" value="Genomic_DNA"/>
</dbReference>
<evidence type="ECO:0000313" key="3">
    <source>
        <dbReference type="EMBL" id="PVY42075.1"/>
    </source>
</evidence>